<name>A0ABR2GZF6_9EUKA</name>
<keyword evidence="2" id="KW-1185">Reference proteome</keyword>
<protein>
    <submittedName>
        <fullName evidence="1">Uncharacterized protein</fullName>
    </submittedName>
</protein>
<dbReference type="EMBL" id="JAPFFF010000052">
    <property type="protein sequence ID" value="KAK8839276.1"/>
    <property type="molecule type" value="Genomic_DNA"/>
</dbReference>
<sequence length="84" mass="9536">MKFANLAYLKKISPINEFHDVHVLDLLCTSMKILIIDNFPNLTRFRASSSNLEKATITNCPNLQIIDISQSSLVNIHLENLPKL</sequence>
<feature type="non-terminal residue" evidence="1">
    <location>
        <position position="84"/>
    </location>
</feature>
<reference evidence="1 2" key="1">
    <citation type="submission" date="2024-04" db="EMBL/GenBank/DDBJ databases">
        <title>Tritrichomonas musculus Genome.</title>
        <authorList>
            <person name="Alves-Ferreira E."/>
            <person name="Grigg M."/>
            <person name="Lorenzi H."/>
            <person name="Galac M."/>
        </authorList>
    </citation>
    <scope>NUCLEOTIDE SEQUENCE [LARGE SCALE GENOMIC DNA]</scope>
    <source>
        <strain evidence="1 2">EAF2021</strain>
    </source>
</reference>
<evidence type="ECO:0000313" key="2">
    <source>
        <dbReference type="Proteomes" id="UP001470230"/>
    </source>
</evidence>
<dbReference type="Gene3D" id="3.80.10.10">
    <property type="entry name" value="Ribonuclease Inhibitor"/>
    <property type="match status" value="1"/>
</dbReference>
<dbReference type="Proteomes" id="UP001470230">
    <property type="component" value="Unassembled WGS sequence"/>
</dbReference>
<organism evidence="1 2">
    <name type="scientific">Tritrichomonas musculus</name>
    <dbReference type="NCBI Taxonomy" id="1915356"/>
    <lineage>
        <taxon>Eukaryota</taxon>
        <taxon>Metamonada</taxon>
        <taxon>Parabasalia</taxon>
        <taxon>Tritrichomonadida</taxon>
        <taxon>Tritrichomonadidae</taxon>
        <taxon>Tritrichomonas</taxon>
    </lineage>
</organism>
<proteinExistence type="predicted"/>
<evidence type="ECO:0000313" key="1">
    <source>
        <dbReference type="EMBL" id="KAK8839276.1"/>
    </source>
</evidence>
<accession>A0ABR2GZF6</accession>
<comment type="caution">
    <text evidence="1">The sequence shown here is derived from an EMBL/GenBank/DDBJ whole genome shotgun (WGS) entry which is preliminary data.</text>
</comment>
<gene>
    <name evidence="1" type="ORF">M9Y10_032208</name>
</gene>
<dbReference type="InterPro" id="IPR032675">
    <property type="entry name" value="LRR_dom_sf"/>
</dbReference>